<dbReference type="RefSeq" id="XP_044550211.1">
    <property type="nucleotide sequence ID" value="XM_044692107.1"/>
</dbReference>
<name>A0AA88GU65_NAELO</name>
<dbReference type="Gene3D" id="2.130.10.10">
    <property type="entry name" value="YVTN repeat-like/Quinoprotein amine dehydrogenase"/>
    <property type="match status" value="1"/>
</dbReference>
<organism evidence="1 2">
    <name type="scientific">Naegleria lovaniensis</name>
    <name type="common">Amoeba</name>
    <dbReference type="NCBI Taxonomy" id="51637"/>
    <lineage>
        <taxon>Eukaryota</taxon>
        <taxon>Discoba</taxon>
        <taxon>Heterolobosea</taxon>
        <taxon>Tetramitia</taxon>
        <taxon>Eutetramitia</taxon>
        <taxon>Vahlkampfiidae</taxon>
        <taxon>Naegleria</taxon>
    </lineage>
</organism>
<sequence length="303" mass="35390">MKRLTPHSHESRSEKRRKNTTTIPTEYDLFKEESLNSLIARSKRDWEASEIIKRNGYKLIFTDIAFHKLRASSYKIWDLKNYELKFEMSGKDVFEVRLSPGNILVILREKNGVQPIKLIDYASGQVIKSLYLKTQNRGKVLFLELFLDRLFFFQERRDLTIIEPFKEKVLSVVNNFKKPYSFIYMYKHCKYIGFRGNKIAVWNLQGTVDVEFEDNILADGEGKYCTFYLSEEQDVIISSCLVNPMDKDHCTINISEIKTGKLLKKIECQLSDITALMFCENRQELFVGHGNGQITVYSVLANK</sequence>
<dbReference type="InterPro" id="IPR015943">
    <property type="entry name" value="WD40/YVTN_repeat-like_dom_sf"/>
</dbReference>
<dbReference type="AlphaFoldDB" id="A0AA88GU65"/>
<protein>
    <submittedName>
        <fullName evidence="1">Uncharacterized protein</fullName>
    </submittedName>
</protein>
<gene>
    <name evidence="1" type="ORF">C9374_002665</name>
</gene>
<dbReference type="InterPro" id="IPR057221">
    <property type="entry name" value="DUF7899"/>
</dbReference>
<evidence type="ECO:0000313" key="1">
    <source>
        <dbReference type="EMBL" id="KAG2386219.1"/>
    </source>
</evidence>
<dbReference type="EMBL" id="PYSW02000016">
    <property type="protein sequence ID" value="KAG2386219.1"/>
    <property type="molecule type" value="Genomic_DNA"/>
</dbReference>
<dbReference type="InterPro" id="IPR036322">
    <property type="entry name" value="WD40_repeat_dom_sf"/>
</dbReference>
<dbReference type="Pfam" id="PF25463">
    <property type="entry name" value="DUF7899"/>
    <property type="match status" value="1"/>
</dbReference>
<keyword evidence="2" id="KW-1185">Reference proteome</keyword>
<reference evidence="1 2" key="1">
    <citation type="journal article" date="2018" name="BMC Genomics">
        <title>The genome of Naegleria lovaniensis, the basis for a comparative approach to unravel pathogenicity factors of the human pathogenic amoeba N. fowleri.</title>
        <authorList>
            <person name="Liechti N."/>
            <person name="Schurch N."/>
            <person name="Bruggmann R."/>
            <person name="Wittwer M."/>
        </authorList>
    </citation>
    <scope>NUCLEOTIDE SEQUENCE [LARGE SCALE GENOMIC DNA]</scope>
    <source>
        <strain evidence="1 2">ATCC 30569</strain>
    </source>
</reference>
<dbReference type="PANTHER" id="PTHR31789">
    <property type="entry name" value="OS05G0482600 PROTEIN"/>
    <property type="match status" value="1"/>
</dbReference>
<proteinExistence type="predicted"/>
<accession>A0AA88GU65</accession>
<comment type="caution">
    <text evidence="1">The sequence shown here is derived from an EMBL/GenBank/DDBJ whole genome shotgun (WGS) entry which is preliminary data.</text>
</comment>
<evidence type="ECO:0000313" key="2">
    <source>
        <dbReference type="Proteomes" id="UP000816034"/>
    </source>
</evidence>
<dbReference type="PANTHER" id="PTHR31789:SF1">
    <property type="entry name" value="OS05G0482600 PROTEIN"/>
    <property type="match status" value="1"/>
</dbReference>
<dbReference type="Proteomes" id="UP000816034">
    <property type="component" value="Unassembled WGS sequence"/>
</dbReference>
<dbReference type="GeneID" id="68095120"/>
<dbReference type="SUPFAM" id="SSF50978">
    <property type="entry name" value="WD40 repeat-like"/>
    <property type="match status" value="1"/>
</dbReference>